<protein>
    <submittedName>
        <fullName evidence="2">A-kinase anchor protein 4</fullName>
    </submittedName>
</protein>
<reference evidence="2" key="1">
    <citation type="submission" date="2015-07" db="EMBL/GenBank/DDBJ databases">
        <title>Transcriptome Assembly of Anthurium amnicola.</title>
        <authorList>
            <person name="Suzuki J."/>
        </authorList>
    </citation>
    <scope>NUCLEOTIDE SEQUENCE</scope>
</reference>
<feature type="transmembrane region" description="Helical" evidence="1">
    <location>
        <begin position="101"/>
        <end position="120"/>
    </location>
</feature>
<dbReference type="EMBL" id="GDJX01012734">
    <property type="protein sequence ID" value="JAT55202.1"/>
    <property type="molecule type" value="Transcribed_RNA"/>
</dbReference>
<sequence length="229" mass="25129">MGSDAIIKVLNSNNGNRNATESTSTSAEGDVDWCGARAGTGAVELSWPKGADASDRDGTCGVVSRLQVHAVAPALLVAGVFRTGLAVTSSEWRQKLRRHCLFSLFLPLSFYLLCTLGFCGKQRRWRWRRRKQAEEVEDEREAAAVVATGKRGFSGCLFNSTRTGTNFFSKLSIVALYRTSADNGKGGRKVEEDRGLLAWLHATYRLHADCGFTPTDWLGATKTFKMTIQ</sequence>
<accession>A0A1D1YKP3</accession>
<keyword evidence="2" id="KW-0418">Kinase</keyword>
<organism evidence="2">
    <name type="scientific">Anthurium amnicola</name>
    <dbReference type="NCBI Taxonomy" id="1678845"/>
    <lineage>
        <taxon>Eukaryota</taxon>
        <taxon>Viridiplantae</taxon>
        <taxon>Streptophyta</taxon>
        <taxon>Embryophyta</taxon>
        <taxon>Tracheophyta</taxon>
        <taxon>Spermatophyta</taxon>
        <taxon>Magnoliopsida</taxon>
        <taxon>Liliopsida</taxon>
        <taxon>Araceae</taxon>
        <taxon>Pothoideae</taxon>
        <taxon>Potheae</taxon>
        <taxon>Anthurium</taxon>
    </lineage>
</organism>
<dbReference type="AlphaFoldDB" id="A0A1D1YKP3"/>
<gene>
    <name evidence="2" type="primary">Akap4</name>
    <name evidence="2" type="ORF">g.79895</name>
</gene>
<dbReference type="GO" id="GO:0016301">
    <property type="term" value="F:kinase activity"/>
    <property type="evidence" value="ECO:0007669"/>
    <property type="project" value="UniProtKB-KW"/>
</dbReference>
<keyword evidence="1" id="KW-0812">Transmembrane</keyword>
<name>A0A1D1YKP3_9ARAE</name>
<keyword evidence="2" id="KW-0808">Transferase</keyword>
<keyword evidence="1" id="KW-0472">Membrane</keyword>
<keyword evidence="1" id="KW-1133">Transmembrane helix</keyword>
<proteinExistence type="predicted"/>
<evidence type="ECO:0000313" key="2">
    <source>
        <dbReference type="EMBL" id="JAT55202.1"/>
    </source>
</evidence>
<evidence type="ECO:0000256" key="1">
    <source>
        <dbReference type="SAM" id="Phobius"/>
    </source>
</evidence>